<comment type="caution">
    <text evidence="1">The sequence shown here is derived from an EMBL/GenBank/DDBJ whole genome shotgun (WGS) entry which is preliminary data.</text>
</comment>
<accession>W4RPU6</accession>
<sequence length="55" mass="6339">MKNQIKIPVRTLAEYVHRSGSIVSGFRTASSFTEGSRIHREVQNTYNEHDQSEVF</sequence>
<protein>
    <submittedName>
        <fullName evidence="1">Uncharacterized protein</fullName>
    </submittedName>
</protein>
<proteinExistence type="predicted"/>
<dbReference type="Proteomes" id="UP000018949">
    <property type="component" value="Unassembled WGS sequence"/>
</dbReference>
<dbReference type="AlphaFoldDB" id="W4RPU6"/>
<evidence type="ECO:0000313" key="2">
    <source>
        <dbReference type="Proteomes" id="UP000018949"/>
    </source>
</evidence>
<dbReference type="EMBL" id="BAUW01000026">
    <property type="protein sequence ID" value="GAE45639.1"/>
    <property type="molecule type" value="Genomic_DNA"/>
</dbReference>
<name>W4RPU6_9BACI</name>
<dbReference type="eggNOG" id="COG1199">
    <property type="taxonomic scope" value="Bacteria"/>
</dbReference>
<evidence type="ECO:0000313" key="1">
    <source>
        <dbReference type="EMBL" id="GAE45639.1"/>
    </source>
</evidence>
<reference evidence="1 2" key="1">
    <citation type="submission" date="2013-12" db="EMBL/GenBank/DDBJ databases">
        <title>NBRP : Genome information of microbial organism related human and environment.</title>
        <authorList>
            <person name="Hattori M."/>
            <person name="Oshima K."/>
            <person name="Inaba H."/>
            <person name="Suda W."/>
            <person name="Sakamoto M."/>
            <person name="Iino T."/>
            <person name="Kitahara M."/>
            <person name="Oshida Y."/>
            <person name="Iida T."/>
            <person name="Kudo T."/>
            <person name="Itoh T."/>
            <person name="Ahmed I."/>
            <person name="Ohkuma M."/>
        </authorList>
    </citation>
    <scope>NUCLEOTIDE SEQUENCE [LARGE SCALE GENOMIC DNA]</scope>
    <source>
        <strain evidence="1 2">JCM 21738</strain>
    </source>
</reference>
<gene>
    <name evidence="1" type="ORF">JCM21738_2465</name>
</gene>
<organism evidence="1 2">
    <name type="scientific">Mesobacillus boroniphilus JCM 21738</name>
    <dbReference type="NCBI Taxonomy" id="1294265"/>
    <lineage>
        <taxon>Bacteria</taxon>
        <taxon>Bacillati</taxon>
        <taxon>Bacillota</taxon>
        <taxon>Bacilli</taxon>
        <taxon>Bacillales</taxon>
        <taxon>Bacillaceae</taxon>
        <taxon>Mesobacillus</taxon>
    </lineage>
</organism>
<keyword evidence="2" id="KW-1185">Reference proteome</keyword>